<sequence length="100" mass="11108">MRFVGGFPWQQERALSLESNCQGQSVESSFSARQHWSNTLHKTHTHVCNETNFVTLEERVCGGPVSSIRRALALIVRCPRFESGAVCKFGAECGAITFSM</sequence>
<dbReference type="EMBL" id="JAIWYP010000004">
    <property type="protein sequence ID" value="KAH3834210.1"/>
    <property type="molecule type" value="Genomic_DNA"/>
</dbReference>
<accession>A0A9D4QL12</accession>
<reference evidence="1" key="1">
    <citation type="journal article" date="2019" name="bioRxiv">
        <title>The Genome of the Zebra Mussel, Dreissena polymorpha: A Resource for Invasive Species Research.</title>
        <authorList>
            <person name="McCartney M.A."/>
            <person name="Auch B."/>
            <person name="Kono T."/>
            <person name="Mallez S."/>
            <person name="Zhang Y."/>
            <person name="Obille A."/>
            <person name="Becker A."/>
            <person name="Abrahante J.E."/>
            <person name="Garbe J."/>
            <person name="Badalamenti J.P."/>
            <person name="Herman A."/>
            <person name="Mangelson H."/>
            <person name="Liachko I."/>
            <person name="Sullivan S."/>
            <person name="Sone E.D."/>
            <person name="Koren S."/>
            <person name="Silverstein K.A.T."/>
            <person name="Beckman K.B."/>
            <person name="Gohl D.M."/>
        </authorList>
    </citation>
    <scope>NUCLEOTIDE SEQUENCE</scope>
    <source>
        <strain evidence="1">Duluth1</strain>
        <tissue evidence="1">Whole animal</tissue>
    </source>
</reference>
<dbReference type="Proteomes" id="UP000828390">
    <property type="component" value="Unassembled WGS sequence"/>
</dbReference>
<keyword evidence="2" id="KW-1185">Reference proteome</keyword>
<proteinExistence type="predicted"/>
<name>A0A9D4QL12_DREPO</name>
<reference evidence="1" key="2">
    <citation type="submission" date="2020-11" db="EMBL/GenBank/DDBJ databases">
        <authorList>
            <person name="McCartney M.A."/>
            <person name="Auch B."/>
            <person name="Kono T."/>
            <person name="Mallez S."/>
            <person name="Becker A."/>
            <person name="Gohl D.M."/>
            <person name="Silverstein K.A.T."/>
            <person name="Koren S."/>
            <person name="Bechman K.B."/>
            <person name="Herman A."/>
            <person name="Abrahante J.E."/>
            <person name="Garbe J."/>
        </authorList>
    </citation>
    <scope>NUCLEOTIDE SEQUENCE</scope>
    <source>
        <strain evidence="1">Duluth1</strain>
        <tissue evidence="1">Whole animal</tissue>
    </source>
</reference>
<comment type="caution">
    <text evidence="1">The sequence shown here is derived from an EMBL/GenBank/DDBJ whole genome shotgun (WGS) entry which is preliminary data.</text>
</comment>
<evidence type="ECO:0000313" key="1">
    <source>
        <dbReference type="EMBL" id="KAH3834210.1"/>
    </source>
</evidence>
<dbReference type="AlphaFoldDB" id="A0A9D4QL12"/>
<gene>
    <name evidence="1" type="ORF">DPMN_107530</name>
</gene>
<protein>
    <submittedName>
        <fullName evidence="1">Uncharacterized protein</fullName>
    </submittedName>
</protein>
<evidence type="ECO:0000313" key="2">
    <source>
        <dbReference type="Proteomes" id="UP000828390"/>
    </source>
</evidence>
<organism evidence="1 2">
    <name type="scientific">Dreissena polymorpha</name>
    <name type="common">Zebra mussel</name>
    <name type="synonym">Mytilus polymorpha</name>
    <dbReference type="NCBI Taxonomy" id="45954"/>
    <lineage>
        <taxon>Eukaryota</taxon>
        <taxon>Metazoa</taxon>
        <taxon>Spiralia</taxon>
        <taxon>Lophotrochozoa</taxon>
        <taxon>Mollusca</taxon>
        <taxon>Bivalvia</taxon>
        <taxon>Autobranchia</taxon>
        <taxon>Heteroconchia</taxon>
        <taxon>Euheterodonta</taxon>
        <taxon>Imparidentia</taxon>
        <taxon>Neoheterodontei</taxon>
        <taxon>Myida</taxon>
        <taxon>Dreissenoidea</taxon>
        <taxon>Dreissenidae</taxon>
        <taxon>Dreissena</taxon>
    </lineage>
</organism>